<dbReference type="PANTHER" id="PTHR47843:SF5">
    <property type="entry name" value="BTB_POZ DOMAIN PROTEIN"/>
    <property type="match status" value="1"/>
</dbReference>
<reference evidence="4" key="2">
    <citation type="submission" date="2019-10" db="EMBL/GenBank/DDBJ databases">
        <authorList>
            <consortium name="NCBI Genome Project"/>
        </authorList>
    </citation>
    <scope>NUCLEOTIDE SEQUENCE</scope>
    <source>
        <strain evidence="4">NI907</strain>
    </source>
</reference>
<proteinExistence type="predicted"/>
<keyword evidence="3" id="KW-1185">Reference proteome</keyword>
<dbReference type="PANTHER" id="PTHR47843">
    <property type="entry name" value="BTB DOMAIN-CONTAINING PROTEIN-RELATED"/>
    <property type="match status" value="1"/>
</dbReference>
<dbReference type="PROSITE" id="PS50097">
    <property type="entry name" value="BTB"/>
    <property type="match status" value="1"/>
</dbReference>
<sequence>MANRWSKLGSYHSNETYSDLTVVTDDNETFRLHRIVVSTISAYFEKEANSQTFHLPGIDSNVFRQVIEFIYSGTYTEYISTDLHPHPQALERVTPEDFELQLMTLGDFLGAAGRVRNVVAGSQTTHGPEHEFCHNMAHWAWDIEFPSAAFASPYRDRIGKYKITDFLSHLEQSAVLYTTAERLLMPELKILTLRRFGFFAAVLEQYSKALSSLEVTHLSNIARHIYSGTTSTDLAIKEPLCRIIHHFKQINLQTSLYPIDSIARKYPDFSRGLLSYQSIQLRYPGNVLADDGPDEFERAWKCDECDEKFAPNQQPAVETKQASQHRVDAAGKGLLPLGKP</sequence>
<dbReference type="AlphaFoldDB" id="A0A6P8B5X6"/>
<name>A0A6P8B5X6_PYRGI</name>
<reference evidence="3 4" key="1">
    <citation type="journal article" date="2019" name="Mol. Biol. Evol.">
        <title>Blast fungal genomes show frequent chromosomal changes, gene gains and losses, and effector gene turnover.</title>
        <authorList>
            <person name="Gomez Luciano L.B."/>
            <person name="Jason Tsai I."/>
            <person name="Chuma I."/>
            <person name="Tosa Y."/>
            <person name="Chen Y.H."/>
            <person name="Li J.Y."/>
            <person name="Li M.Y."/>
            <person name="Jade Lu M.Y."/>
            <person name="Nakayashiki H."/>
            <person name="Li W.H."/>
        </authorList>
    </citation>
    <scope>NUCLEOTIDE SEQUENCE [LARGE SCALE GENOMIC DNA]</scope>
    <source>
        <strain evidence="3 4">NI907</strain>
    </source>
</reference>
<organism evidence="3 4">
    <name type="scientific">Pyricularia grisea</name>
    <name type="common">Crabgrass-specific blast fungus</name>
    <name type="synonym">Magnaporthe grisea</name>
    <dbReference type="NCBI Taxonomy" id="148305"/>
    <lineage>
        <taxon>Eukaryota</taxon>
        <taxon>Fungi</taxon>
        <taxon>Dikarya</taxon>
        <taxon>Ascomycota</taxon>
        <taxon>Pezizomycotina</taxon>
        <taxon>Sordariomycetes</taxon>
        <taxon>Sordariomycetidae</taxon>
        <taxon>Magnaporthales</taxon>
        <taxon>Pyriculariaceae</taxon>
        <taxon>Pyricularia</taxon>
    </lineage>
</organism>
<dbReference type="CDD" id="cd18186">
    <property type="entry name" value="BTB_POZ_ZBTB_KLHL-like"/>
    <property type="match status" value="1"/>
</dbReference>
<accession>A0A6P8B5X6</accession>
<dbReference type="GeneID" id="41961368"/>
<dbReference type="Gene3D" id="3.30.710.10">
    <property type="entry name" value="Potassium Channel Kv1.1, Chain A"/>
    <property type="match status" value="1"/>
</dbReference>
<feature type="domain" description="BTB" evidence="2">
    <location>
        <begin position="18"/>
        <end position="73"/>
    </location>
</feature>
<evidence type="ECO:0000313" key="3">
    <source>
        <dbReference type="Proteomes" id="UP000515153"/>
    </source>
</evidence>
<evidence type="ECO:0000259" key="2">
    <source>
        <dbReference type="PROSITE" id="PS50097"/>
    </source>
</evidence>
<feature type="compositionally biased region" description="Polar residues" evidence="1">
    <location>
        <begin position="314"/>
        <end position="324"/>
    </location>
</feature>
<dbReference type="InterPro" id="IPR000210">
    <property type="entry name" value="BTB/POZ_dom"/>
</dbReference>
<dbReference type="InterPro" id="IPR011333">
    <property type="entry name" value="SKP1/BTB/POZ_sf"/>
</dbReference>
<feature type="region of interest" description="Disordered" evidence="1">
    <location>
        <begin position="314"/>
        <end position="340"/>
    </location>
</feature>
<protein>
    <recommendedName>
        <fullName evidence="2">BTB domain-containing protein</fullName>
    </recommendedName>
</protein>
<reference evidence="4" key="3">
    <citation type="submission" date="2025-08" db="UniProtKB">
        <authorList>
            <consortium name="RefSeq"/>
        </authorList>
    </citation>
    <scope>IDENTIFICATION</scope>
    <source>
        <strain evidence="4">NI907</strain>
    </source>
</reference>
<dbReference type="RefSeq" id="XP_030982558.1">
    <property type="nucleotide sequence ID" value="XM_031126459.1"/>
</dbReference>
<evidence type="ECO:0000256" key="1">
    <source>
        <dbReference type="SAM" id="MobiDB-lite"/>
    </source>
</evidence>
<dbReference type="KEGG" id="pgri:PgNI_06435"/>
<dbReference type="Proteomes" id="UP000515153">
    <property type="component" value="Chromosome I"/>
</dbReference>
<dbReference type="Pfam" id="PF00651">
    <property type="entry name" value="BTB"/>
    <property type="match status" value="1"/>
</dbReference>
<dbReference type="SUPFAM" id="SSF54695">
    <property type="entry name" value="POZ domain"/>
    <property type="match status" value="1"/>
</dbReference>
<evidence type="ECO:0000313" key="4">
    <source>
        <dbReference type="RefSeq" id="XP_030982558.1"/>
    </source>
</evidence>
<gene>
    <name evidence="4" type="ORF">PgNI_06435</name>
</gene>